<evidence type="ECO:0000313" key="3">
    <source>
        <dbReference type="EMBL" id="SFQ82686.1"/>
    </source>
</evidence>
<evidence type="ECO:0000256" key="1">
    <source>
        <dbReference type="ARBA" id="ARBA00008645"/>
    </source>
</evidence>
<sequence length="263" mass="28004">MTFCMHKGRTISYRLLGQPTKPLLVLAHPLGMTQGIWDEMLPALLEEFQVLTWDLPGHGASSAWPEDNGAIEAEDLAQEAITLASRAGAEKFHFAGTSIGGVIGQQLLSQHADKLLSATLTNTGPVIGTPDGWQQRSAAVMEQGLQAMAEGIVPRWFGPAACEQNPALVDGWRVQLGRTDKRSYALLCEMLGRCNFTEAFKGKSLPKVTVIAGTDDVATPPSALEALSSALGVAAPLVWENVGHVPAVECPEKMIAVLNALAN</sequence>
<feature type="domain" description="AB hydrolase-1" evidence="2">
    <location>
        <begin position="24"/>
        <end position="256"/>
    </location>
</feature>
<evidence type="ECO:0000313" key="4">
    <source>
        <dbReference type="Proteomes" id="UP000242815"/>
    </source>
</evidence>
<dbReference type="STRING" id="1002526.SAMN05216578_10583"/>
<dbReference type="RefSeq" id="WP_090538780.1">
    <property type="nucleotide sequence ID" value="NZ_FOYD01000005.1"/>
</dbReference>
<dbReference type="PRINTS" id="PR00111">
    <property type="entry name" value="ABHYDROLASE"/>
</dbReference>
<comment type="similarity">
    <text evidence="1">Belongs to the AB hydrolase superfamily.</text>
</comment>
<dbReference type="AlphaFoldDB" id="A0A1I6BP38"/>
<proteinExistence type="inferred from homology"/>
<organism evidence="3 4">
    <name type="scientific">Halopseudomonas formosensis</name>
    <dbReference type="NCBI Taxonomy" id="1002526"/>
    <lineage>
        <taxon>Bacteria</taxon>
        <taxon>Pseudomonadati</taxon>
        <taxon>Pseudomonadota</taxon>
        <taxon>Gammaproteobacteria</taxon>
        <taxon>Pseudomonadales</taxon>
        <taxon>Pseudomonadaceae</taxon>
        <taxon>Halopseudomonas</taxon>
    </lineage>
</organism>
<dbReference type="SUPFAM" id="SSF53474">
    <property type="entry name" value="alpha/beta-Hydrolases"/>
    <property type="match status" value="1"/>
</dbReference>
<protein>
    <submittedName>
        <fullName evidence="3">3-oxoadipate enol-lactonase/3-oxoadipate enol-lactonase / 4-carboxymuconolactone decarboxylase</fullName>
    </submittedName>
</protein>
<dbReference type="InterPro" id="IPR000073">
    <property type="entry name" value="AB_hydrolase_1"/>
</dbReference>
<dbReference type="Gene3D" id="3.40.50.1820">
    <property type="entry name" value="alpha/beta hydrolase"/>
    <property type="match status" value="1"/>
</dbReference>
<dbReference type="PANTHER" id="PTHR43039">
    <property type="entry name" value="ESTERASE-RELATED"/>
    <property type="match status" value="1"/>
</dbReference>
<reference evidence="3 4" key="1">
    <citation type="submission" date="2016-10" db="EMBL/GenBank/DDBJ databases">
        <authorList>
            <person name="de Groot N.N."/>
        </authorList>
    </citation>
    <scope>NUCLEOTIDE SEQUENCE [LARGE SCALE GENOMIC DNA]</scope>
    <source>
        <strain evidence="3 4">JCM 18415</strain>
    </source>
</reference>
<dbReference type="InterPro" id="IPR029058">
    <property type="entry name" value="AB_hydrolase_fold"/>
</dbReference>
<evidence type="ECO:0000259" key="2">
    <source>
        <dbReference type="Pfam" id="PF12697"/>
    </source>
</evidence>
<name>A0A1I6BP38_9GAMM</name>
<gene>
    <name evidence="3" type="ORF">SAMN05216578_10583</name>
</gene>
<accession>A0A1I6BP38</accession>
<dbReference type="Proteomes" id="UP000242815">
    <property type="component" value="Unassembled WGS sequence"/>
</dbReference>
<dbReference type="OrthoDB" id="9793083at2"/>
<dbReference type="Pfam" id="PF12697">
    <property type="entry name" value="Abhydrolase_6"/>
    <property type="match status" value="1"/>
</dbReference>
<dbReference type="EMBL" id="FOYD01000005">
    <property type="protein sequence ID" value="SFQ82686.1"/>
    <property type="molecule type" value="Genomic_DNA"/>
</dbReference>